<dbReference type="InterPro" id="IPR008928">
    <property type="entry name" value="6-hairpin_glycosidase_sf"/>
</dbReference>
<reference evidence="4 5" key="1">
    <citation type="journal article" date="2019" name="Int. J. Syst. Evol. Microbiol.">
        <title>The Global Catalogue of Microorganisms (GCM) 10K type strain sequencing project: providing services to taxonomists for standard genome sequencing and annotation.</title>
        <authorList>
            <consortium name="The Broad Institute Genomics Platform"/>
            <consortium name="The Broad Institute Genome Sequencing Center for Infectious Disease"/>
            <person name="Wu L."/>
            <person name="Ma J."/>
        </authorList>
    </citation>
    <scope>NUCLEOTIDE SEQUENCE [LARGE SCALE GENOMIC DNA]</scope>
    <source>
        <strain evidence="4 5">JCM 16117</strain>
    </source>
</reference>
<organism evidence="4 5">
    <name type="scientific">Herbiconiux moechotypicola</name>
    <dbReference type="NCBI Taxonomy" id="637393"/>
    <lineage>
        <taxon>Bacteria</taxon>
        <taxon>Bacillati</taxon>
        <taxon>Actinomycetota</taxon>
        <taxon>Actinomycetes</taxon>
        <taxon>Micrococcales</taxon>
        <taxon>Microbacteriaceae</taxon>
        <taxon>Herbiconiux</taxon>
    </lineage>
</organism>
<gene>
    <name evidence="4" type="ORF">GCM10009851_04280</name>
</gene>
<dbReference type="Gene3D" id="1.20.1610.10">
    <property type="entry name" value="alpha-1,2-mannosidases domains"/>
    <property type="match status" value="1"/>
</dbReference>
<dbReference type="Pfam" id="PF07971">
    <property type="entry name" value="Glyco_hydro_92"/>
    <property type="match status" value="1"/>
</dbReference>
<dbReference type="Gene3D" id="2.70.98.10">
    <property type="match status" value="1"/>
</dbReference>
<feature type="domain" description="Glycosyl hydrolase family 92 N-terminal" evidence="3">
    <location>
        <begin position="5"/>
        <end position="168"/>
    </location>
</feature>
<dbReference type="SUPFAM" id="SSF48208">
    <property type="entry name" value="Six-hairpin glycosidases"/>
    <property type="match status" value="1"/>
</dbReference>
<dbReference type="NCBIfam" id="TIGR01180">
    <property type="entry name" value="aman2_put"/>
    <property type="match status" value="1"/>
</dbReference>
<evidence type="ECO:0000313" key="5">
    <source>
        <dbReference type="Proteomes" id="UP001500929"/>
    </source>
</evidence>
<dbReference type="PANTHER" id="PTHR12143">
    <property type="entry name" value="PEPTIDE N-GLYCANASE PNGASE -RELATED"/>
    <property type="match status" value="1"/>
</dbReference>
<feature type="compositionally biased region" description="Pro residues" evidence="1">
    <location>
        <begin position="857"/>
        <end position="867"/>
    </location>
</feature>
<dbReference type="PANTHER" id="PTHR12143:SF43">
    <property type="entry name" value="PUTATIVE-RELATED"/>
    <property type="match status" value="1"/>
</dbReference>
<dbReference type="InterPro" id="IPR041371">
    <property type="entry name" value="GH92_N"/>
</dbReference>
<dbReference type="InterPro" id="IPR050883">
    <property type="entry name" value="PNGase"/>
</dbReference>
<proteinExistence type="predicted"/>
<evidence type="ECO:0000259" key="2">
    <source>
        <dbReference type="Pfam" id="PF07971"/>
    </source>
</evidence>
<evidence type="ECO:0000313" key="4">
    <source>
        <dbReference type="EMBL" id="GAA2224103.1"/>
    </source>
</evidence>
<dbReference type="Gene3D" id="3.30.2080.10">
    <property type="entry name" value="GH92 mannosidase domain"/>
    <property type="match status" value="1"/>
</dbReference>
<dbReference type="InterPro" id="IPR014718">
    <property type="entry name" value="GH-type_carb-bd"/>
</dbReference>
<feature type="compositionally biased region" description="Polar residues" evidence="1">
    <location>
        <begin position="840"/>
        <end position="851"/>
    </location>
</feature>
<feature type="region of interest" description="Disordered" evidence="1">
    <location>
        <begin position="807"/>
        <end position="867"/>
    </location>
</feature>
<evidence type="ECO:0008006" key="6">
    <source>
        <dbReference type="Google" id="ProtNLM"/>
    </source>
</evidence>
<dbReference type="RefSeq" id="WP_259477637.1">
    <property type="nucleotide sequence ID" value="NZ_BAAAQY010000001.1"/>
</dbReference>
<name>A0ABN3D8I5_9MICO</name>
<accession>A0ABN3D8I5</accession>
<protein>
    <recommendedName>
        <fullName evidence="6">Glycoside hydrolase</fullName>
    </recommendedName>
</protein>
<keyword evidence="5" id="KW-1185">Reference proteome</keyword>
<dbReference type="InterPro" id="IPR012939">
    <property type="entry name" value="Glyco_hydro_92"/>
</dbReference>
<evidence type="ECO:0000256" key="1">
    <source>
        <dbReference type="SAM" id="MobiDB-lite"/>
    </source>
</evidence>
<dbReference type="Gene3D" id="1.20.1050.60">
    <property type="entry name" value="alpha-1,2-mannosidase"/>
    <property type="match status" value="1"/>
</dbReference>
<dbReference type="Proteomes" id="UP001500929">
    <property type="component" value="Unassembled WGS sequence"/>
</dbReference>
<feature type="domain" description="Glycosyl hydrolase family 92" evidence="2">
    <location>
        <begin position="272"/>
        <end position="713"/>
    </location>
</feature>
<dbReference type="InterPro" id="IPR005887">
    <property type="entry name" value="GH92_a_mannosidase_put"/>
</dbReference>
<dbReference type="EMBL" id="BAAAQY010000001">
    <property type="protein sequence ID" value="GAA2224103.1"/>
    <property type="molecule type" value="Genomic_DNA"/>
</dbReference>
<dbReference type="Pfam" id="PF17678">
    <property type="entry name" value="Glyco_hydro_92N"/>
    <property type="match status" value="1"/>
</dbReference>
<evidence type="ECO:0000259" key="3">
    <source>
        <dbReference type="Pfam" id="PF17678"/>
    </source>
</evidence>
<comment type="caution">
    <text evidence="4">The sequence shown here is derived from an EMBL/GenBank/DDBJ whole genome shotgun (WGS) entry which is preliminary data.</text>
</comment>
<sequence length="867" mass="93964">MIERVDPFIGTDVTELAPQTGLAATWWWPKPQIGNTHPGAVYPLGMVSACAYSGAYPTGYGRYDLSLEGIPSPLYDTNRASGFSHFQQSGTGAIRKYYNYFRVTPMVEPLDVLGRSWDIVEEAAEPGYYSATLDSGVTAEITVGPKSAVHRYTFPRHGNARVVIDFSLGGLAIPYGSTIPLRAHLETLSPGVANGTVVAEGAPISVHIEADTPQWRQMLWYDRRLMPGGTRLDFDHIRPTTLRNFGLMWAGPSEPGQTIELRIGFSFRGVEQAEKNLRHDCGPGPARFEARRERTQKTWRKQLKTIAVDTPSPARRTVFSTALYHSLVKPSFAADESPFWPADGPFAFDISTMWDIYRTQLPLLTALFPEKAVELANALLTICEEEGNFPIGYRLARGGDRFSRQGSALAHTFLADLCQLGVPGIDWDWALVHMSDDLRRTYGEEYLLRGEAHPISHTLDLAFGYWCTAKVARHVGDRALAAQFEELAERWVNAYDPESGLLKDSTYYEGSRYNYSFRLQHDMEGRIAVSGGRERFLEQLDAFFGYGADAVVQPGNKPGAAELLAGYKLGRFEGLNNEPDMDAPWAYHYAGRPDRTAEIVHNVVHQQFGTGRGGLPGNDDSGGLSSWYVWASLGLFPVAGQNIYLVNAPSFREATIAVAGGEFSIRTAGFVEPEAGGPVQYVQSVTLDGRPLSRTWITGEEFHEGGSLVVTLGPAPSAWGTDAAAVPPSSRPTIAPEPTTAIVPEGAEGTAGIAPAAHDAVIDAATGPIDLAAVAELRAAEVAAADADADALAEEALESELDIELDVEPGDDADPHEDHPAIVTDVAHPLRVVPDPADPSDQSTTRTTPTNARPDGGDPPPARGATP</sequence>